<name>A0ACB9IG98_9ASTR</name>
<evidence type="ECO:0000313" key="2">
    <source>
        <dbReference type="Proteomes" id="UP001056120"/>
    </source>
</evidence>
<accession>A0ACB9IG98</accession>
<proteinExistence type="predicted"/>
<sequence length="86" mass="9096">MTTDVDNSSAVNESTVSGEASIFSPGNQTAVPEEKLKGGDDSLGVLMEKKNEREDTSSAGFPMLSGAVFPILPLPTYMLVSVFQVK</sequence>
<evidence type="ECO:0000313" key="1">
    <source>
        <dbReference type="EMBL" id="KAI3806521.1"/>
    </source>
</evidence>
<reference evidence="1 2" key="2">
    <citation type="journal article" date="2022" name="Mol. Ecol. Resour.">
        <title>The genomes of chicory, endive, great burdock and yacon provide insights into Asteraceae paleo-polyploidization history and plant inulin production.</title>
        <authorList>
            <person name="Fan W."/>
            <person name="Wang S."/>
            <person name="Wang H."/>
            <person name="Wang A."/>
            <person name="Jiang F."/>
            <person name="Liu H."/>
            <person name="Zhao H."/>
            <person name="Xu D."/>
            <person name="Zhang Y."/>
        </authorList>
    </citation>
    <scope>NUCLEOTIDE SEQUENCE [LARGE SCALE GENOMIC DNA]</scope>
    <source>
        <strain evidence="2">cv. Yunnan</strain>
        <tissue evidence="1">Leaves</tissue>
    </source>
</reference>
<comment type="caution">
    <text evidence="1">The sequence shown here is derived from an EMBL/GenBank/DDBJ whole genome shotgun (WGS) entry which is preliminary data.</text>
</comment>
<dbReference type="Proteomes" id="UP001056120">
    <property type="component" value="Linkage Group LG08"/>
</dbReference>
<organism evidence="1 2">
    <name type="scientific">Smallanthus sonchifolius</name>
    <dbReference type="NCBI Taxonomy" id="185202"/>
    <lineage>
        <taxon>Eukaryota</taxon>
        <taxon>Viridiplantae</taxon>
        <taxon>Streptophyta</taxon>
        <taxon>Embryophyta</taxon>
        <taxon>Tracheophyta</taxon>
        <taxon>Spermatophyta</taxon>
        <taxon>Magnoliopsida</taxon>
        <taxon>eudicotyledons</taxon>
        <taxon>Gunneridae</taxon>
        <taxon>Pentapetalae</taxon>
        <taxon>asterids</taxon>
        <taxon>campanulids</taxon>
        <taxon>Asterales</taxon>
        <taxon>Asteraceae</taxon>
        <taxon>Asteroideae</taxon>
        <taxon>Heliantheae alliance</taxon>
        <taxon>Millerieae</taxon>
        <taxon>Smallanthus</taxon>
    </lineage>
</organism>
<dbReference type="EMBL" id="CM042025">
    <property type="protein sequence ID" value="KAI3806521.1"/>
    <property type="molecule type" value="Genomic_DNA"/>
</dbReference>
<protein>
    <submittedName>
        <fullName evidence="1">Uncharacterized protein</fullName>
    </submittedName>
</protein>
<gene>
    <name evidence="1" type="ORF">L1987_22428</name>
</gene>
<keyword evidence="2" id="KW-1185">Reference proteome</keyword>
<reference evidence="2" key="1">
    <citation type="journal article" date="2022" name="Mol. Ecol. Resour.">
        <title>The genomes of chicory, endive, great burdock and yacon provide insights into Asteraceae palaeo-polyploidization history and plant inulin production.</title>
        <authorList>
            <person name="Fan W."/>
            <person name="Wang S."/>
            <person name="Wang H."/>
            <person name="Wang A."/>
            <person name="Jiang F."/>
            <person name="Liu H."/>
            <person name="Zhao H."/>
            <person name="Xu D."/>
            <person name="Zhang Y."/>
        </authorList>
    </citation>
    <scope>NUCLEOTIDE SEQUENCE [LARGE SCALE GENOMIC DNA]</scope>
    <source>
        <strain evidence="2">cv. Yunnan</strain>
    </source>
</reference>